<evidence type="ECO:0000259" key="4">
    <source>
        <dbReference type="PROSITE" id="PS50932"/>
    </source>
</evidence>
<name>A0ABS9A765_9GAMM</name>
<keyword evidence="3" id="KW-0804">Transcription</keyword>
<dbReference type="PROSITE" id="PS50932">
    <property type="entry name" value="HTH_LACI_2"/>
    <property type="match status" value="1"/>
</dbReference>
<evidence type="ECO:0000313" key="5">
    <source>
        <dbReference type="EMBL" id="MCE8004387.1"/>
    </source>
</evidence>
<dbReference type="Proteomes" id="UP001320168">
    <property type="component" value="Unassembled WGS sequence"/>
</dbReference>
<dbReference type="Gene3D" id="3.40.50.2300">
    <property type="match status" value="2"/>
</dbReference>
<keyword evidence="1" id="KW-0805">Transcription regulation</keyword>
<keyword evidence="6" id="KW-1185">Reference proteome</keyword>
<evidence type="ECO:0000256" key="2">
    <source>
        <dbReference type="ARBA" id="ARBA00023125"/>
    </source>
</evidence>
<keyword evidence="2 5" id="KW-0238">DNA-binding</keyword>
<comment type="caution">
    <text evidence="5">The sequence shown here is derived from an EMBL/GenBank/DDBJ whole genome shotgun (WGS) entry which is preliminary data.</text>
</comment>
<dbReference type="InterPro" id="IPR028082">
    <property type="entry name" value="Peripla_BP_I"/>
</dbReference>
<dbReference type="PANTHER" id="PTHR30146">
    <property type="entry name" value="LACI-RELATED TRANSCRIPTIONAL REPRESSOR"/>
    <property type="match status" value="1"/>
</dbReference>
<dbReference type="EMBL" id="JABFTX010000003">
    <property type="protein sequence ID" value="MCE8004387.1"/>
    <property type="molecule type" value="Genomic_DNA"/>
</dbReference>
<feature type="domain" description="HTH lacI-type" evidence="4">
    <location>
        <begin position="6"/>
        <end position="60"/>
    </location>
</feature>
<evidence type="ECO:0000313" key="6">
    <source>
        <dbReference type="Proteomes" id="UP001320168"/>
    </source>
</evidence>
<dbReference type="InterPro" id="IPR010982">
    <property type="entry name" value="Lambda_DNA-bd_dom_sf"/>
</dbReference>
<dbReference type="CDD" id="cd06278">
    <property type="entry name" value="PBP1_LacI-like"/>
    <property type="match status" value="1"/>
</dbReference>
<dbReference type="InterPro" id="IPR046335">
    <property type="entry name" value="LacI/GalR-like_sensor"/>
</dbReference>
<sequence>MKRKSVTSRDVARLAGVSQSAVSRSFSSDAKVADKTRKKVMAAARELGYRPNSIARSLITRSSRTIAVVTYSVENPFYAFMLEKASRFFQQQGYHLLLFFAPSDRGFATVIDDIIRSQVEGVLMLAITLDDAQAQEVADFGIPVVIINRTVNYAGISQVGSDNFSGGYWAGRYLASLGHQRIAYLSGLPDSSTDQQRHAGFIEGLATEGVGCHALEVGNYRYTDACDATRRLFAAKSPPDALFCANDVMAIAAMETIRHEFGLTVPDDVSVIGFDDVPMASWPSHSLTTLQQPVDQMIMKATELLMAQIHQTDTTPEHITLSVTPMLRSSTRRLPRCPEDS</sequence>
<protein>
    <submittedName>
        <fullName evidence="5">LacI family DNA-binding transcriptional regulator</fullName>
    </submittedName>
</protein>
<accession>A0ABS9A765</accession>
<dbReference type="PANTHER" id="PTHR30146:SF109">
    <property type="entry name" value="HTH-TYPE TRANSCRIPTIONAL REGULATOR GALS"/>
    <property type="match status" value="1"/>
</dbReference>
<dbReference type="SMART" id="SM00354">
    <property type="entry name" value="HTH_LACI"/>
    <property type="match status" value="1"/>
</dbReference>
<dbReference type="SUPFAM" id="SSF53822">
    <property type="entry name" value="Periplasmic binding protein-like I"/>
    <property type="match status" value="1"/>
</dbReference>
<dbReference type="Gene3D" id="1.10.260.40">
    <property type="entry name" value="lambda repressor-like DNA-binding domains"/>
    <property type="match status" value="1"/>
</dbReference>
<gene>
    <name evidence="5" type="ORF">HOP53_16280</name>
</gene>
<proteinExistence type="predicted"/>
<dbReference type="InterPro" id="IPR000843">
    <property type="entry name" value="HTH_LacI"/>
</dbReference>
<dbReference type="CDD" id="cd01392">
    <property type="entry name" value="HTH_LacI"/>
    <property type="match status" value="1"/>
</dbReference>
<evidence type="ECO:0000256" key="3">
    <source>
        <dbReference type="ARBA" id="ARBA00023163"/>
    </source>
</evidence>
<dbReference type="RefSeq" id="WP_234270995.1">
    <property type="nucleotide sequence ID" value="NZ_JABFTX010000003.1"/>
</dbReference>
<dbReference type="GO" id="GO:0003677">
    <property type="term" value="F:DNA binding"/>
    <property type="evidence" value="ECO:0007669"/>
    <property type="project" value="UniProtKB-KW"/>
</dbReference>
<reference evidence="5 6" key="1">
    <citation type="journal article" date="2021" name="Front. Microbiol.">
        <title>Aerobic Denitrification and Heterotrophic Sulfur Oxidation in the Genus Halomonas Revealed by Six Novel Species Characterizations and Genome-Based Analysis.</title>
        <authorList>
            <person name="Wang L."/>
            <person name="Shao Z."/>
        </authorList>
    </citation>
    <scope>NUCLEOTIDE SEQUENCE [LARGE SCALE GENOMIC DNA]</scope>
    <source>
        <strain evidence="5 6">MCCC 1A11081</strain>
    </source>
</reference>
<evidence type="ECO:0000256" key="1">
    <source>
        <dbReference type="ARBA" id="ARBA00023015"/>
    </source>
</evidence>
<organism evidence="5 6">
    <name type="scientific">Billgrantia ethanolica</name>
    <dbReference type="NCBI Taxonomy" id="2733486"/>
    <lineage>
        <taxon>Bacteria</taxon>
        <taxon>Pseudomonadati</taxon>
        <taxon>Pseudomonadota</taxon>
        <taxon>Gammaproteobacteria</taxon>
        <taxon>Oceanospirillales</taxon>
        <taxon>Halomonadaceae</taxon>
        <taxon>Billgrantia</taxon>
    </lineage>
</organism>
<dbReference type="Pfam" id="PF13377">
    <property type="entry name" value="Peripla_BP_3"/>
    <property type="match status" value="1"/>
</dbReference>
<dbReference type="SUPFAM" id="SSF47413">
    <property type="entry name" value="lambda repressor-like DNA-binding domains"/>
    <property type="match status" value="1"/>
</dbReference>
<dbReference type="Pfam" id="PF00356">
    <property type="entry name" value="LacI"/>
    <property type="match status" value="1"/>
</dbReference>